<comment type="similarity">
    <text evidence="1">Belongs to the SIP5 family.</text>
</comment>
<dbReference type="HOGENOM" id="CLU_012572_0_0_1"/>
<dbReference type="EMBL" id="AFRT01000289">
    <property type="protein sequence ID" value="ELU44623.1"/>
    <property type="molecule type" value="Genomic_DNA"/>
</dbReference>
<feature type="compositionally biased region" description="Polar residues" evidence="3">
    <location>
        <begin position="581"/>
        <end position="623"/>
    </location>
</feature>
<dbReference type="PROSITE" id="PS50089">
    <property type="entry name" value="ZF_RING_2"/>
    <property type="match status" value="1"/>
</dbReference>
<feature type="region of interest" description="Disordered" evidence="3">
    <location>
        <begin position="388"/>
        <end position="428"/>
    </location>
</feature>
<evidence type="ECO:0000313" key="6">
    <source>
        <dbReference type="Proteomes" id="UP000011668"/>
    </source>
</evidence>
<feature type="compositionally biased region" description="Basic and acidic residues" evidence="3">
    <location>
        <begin position="706"/>
        <end position="715"/>
    </location>
</feature>
<feature type="compositionally biased region" description="Basic and acidic residues" evidence="3">
    <location>
        <begin position="533"/>
        <end position="546"/>
    </location>
</feature>
<feature type="compositionally biased region" description="Polar residues" evidence="3">
    <location>
        <begin position="406"/>
        <end position="417"/>
    </location>
</feature>
<proteinExistence type="inferred from homology"/>
<evidence type="ECO:0000259" key="4">
    <source>
        <dbReference type="PROSITE" id="PS50089"/>
    </source>
</evidence>
<dbReference type="AlphaFoldDB" id="L8X6E9"/>
<reference evidence="5 6" key="1">
    <citation type="journal article" date="2013" name="Nat. Commun.">
        <title>The evolution and pathogenic mechanisms of the rice sheath blight pathogen.</title>
        <authorList>
            <person name="Zheng A."/>
            <person name="Lin R."/>
            <person name="Xu L."/>
            <person name="Qin P."/>
            <person name="Tang C."/>
            <person name="Ai P."/>
            <person name="Zhang D."/>
            <person name="Liu Y."/>
            <person name="Sun Z."/>
            <person name="Feng H."/>
            <person name="Wang Y."/>
            <person name="Chen Y."/>
            <person name="Liang X."/>
            <person name="Fu R."/>
            <person name="Li Q."/>
            <person name="Zhang J."/>
            <person name="Yu X."/>
            <person name="Xie Z."/>
            <person name="Ding L."/>
            <person name="Guan P."/>
            <person name="Tang J."/>
            <person name="Liang Y."/>
            <person name="Wang S."/>
            <person name="Deng Q."/>
            <person name="Li S."/>
            <person name="Zhu J."/>
            <person name="Wang L."/>
            <person name="Liu H."/>
            <person name="Li P."/>
        </authorList>
    </citation>
    <scope>NUCLEOTIDE SEQUENCE [LARGE SCALE GENOMIC DNA]</scope>
    <source>
        <strain evidence="6">AG-1 IA</strain>
    </source>
</reference>
<evidence type="ECO:0000256" key="2">
    <source>
        <dbReference type="PROSITE-ProRule" id="PRU00175"/>
    </source>
</evidence>
<evidence type="ECO:0000256" key="1">
    <source>
        <dbReference type="ARBA" id="ARBA00010402"/>
    </source>
</evidence>
<feature type="compositionally biased region" description="Polar residues" evidence="3">
    <location>
        <begin position="768"/>
        <end position="830"/>
    </location>
</feature>
<feature type="domain" description="RING-type" evidence="4">
    <location>
        <begin position="319"/>
        <end position="368"/>
    </location>
</feature>
<feature type="compositionally biased region" description="Polar residues" evidence="3">
    <location>
        <begin position="548"/>
        <end position="572"/>
    </location>
</feature>
<dbReference type="OrthoDB" id="21471at2759"/>
<feature type="compositionally biased region" description="Polar residues" evidence="3">
    <location>
        <begin position="731"/>
        <end position="758"/>
    </location>
</feature>
<accession>L8X6E9</accession>
<keyword evidence="2" id="KW-0863">Zinc-finger</keyword>
<evidence type="ECO:0000313" key="5">
    <source>
        <dbReference type="EMBL" id="ELU44623.1"/>
    </source>
</evidence>
<dbReference type="GO" id="GO:0008270">
    <property type="term" value="F:zinc ion binding"/>
    <property type="evidence" value="ECO:0007669"/>
    <property type="project" value="UniProtKB-KW"/>
</dbReference>
<organism evidence="5 6">
    <name type="scientific">Thanatephorus cucumeris (strain AG1-IA)</name>
    <name type="common">Rice sheath blight fungus</name>
    <name type="synonym">Rhizoctonia solani</name>
    <dbReference type="NCBI Taxonomy" id="983506"/>
    <lineage>
        <taxon>Eukaryota</taxon>
        <taxon>Fungi</taxon>
        <taxon>Dikarya</taxon>
        <taxon>Basidiomycota</taxon>
        <taxon>Agaricomycotina</taxon>
        <taxon>Agaricomycetes</taxon>
        <taxon>Cantharellales</taxon>
        <taxon>Ceratobasidiaceae</taxon>
        <taxon>Rhizoctonia</taxon>
        <taxon>Rhizoctonia solani AG-1</taxon>
    </lineage>
</organism>
<feature type="region of interest" description="Disordered" evidence="3">
    <location>
        <begin position="483"/>
        <end position="516"/>
    </location>
</feature>
<feature type="region of interest" description="Disordered" evidence="3">
    <location>
        <begin position="699"/>
        <end position="834"/>
    </location>
</feature>
<comment type="caution">
    <text evidence="5">The sequence shown here is derived from an EMBL/GenBank/DDBJ whole genome shotgun (WGS) entry which is preliminary data.</text>
</comment>
<keyword evidence="2" id="KW-0862">Zinc</keyword>
<evidence type="ECO:0000256" key="3">
    <source>
        <dbReference type="SAM" id="MobiDB-lite"/>
    </source>
</evidence>
<dbReference type="STRING" id="983506.L8X6E9"/>
<dbReference type="PANTHER" id="PTHR31315:SF1">
    <property type="entry name" value="PROTEIN SIP5"/>
    <property type="match status" value="1"/>
</dbReference>
<dbReference type="Proteomes" id="UP000011668">
    <property type="component" value="Unassembled WGS sequence"/>
</dbReference>
<dbReference type="InterPro" id="IPR001841">
    <property type="entry name" value="Znf_RING"/>
</dbReference>
<sequence>MIAEQEQMVSARPPILGAKVVLTACRRCFICSKYSDHSQDAYGHKVNPKILNMVVSHVTATIGTARECTSPWSPGGAPDLRRRLCLKASSKVINFNRNDNDRQHQTLLARELVFVEYSTHTAWVFHKFVECYCKAIDGGCPEKDTNTKRQALSWNSLIDNCITSCALVLLTHLGGGPFLVSYYLPCYLNMGNTGSSSGKHSHSHNIRDEIVDFGYLSPQGIYTGPQDWNQELVGKLIVDRKLAPFYRPLEDYEPDWDDDTILRNRKLKPGEESLPPSVTLPVSGPSFLGKGSAKGKGVADRREQQRMSEAEVYRGAIECPICFMYYPPNINRSRCCDQAICTECFVQIKRAEPTTTHIVSEPAACPYCVQENFGVTYEPPSWRAGLVLSSSGSPSRPELPRLGGSAISTASGESQGHLTAERSRRKSIPHQSVEVVTIDYIRPDWEAKLEAVRATVARRANRRIVMRQVGDRLIPVGITSGRVVPVNIGEGDTGGSGRRGRRQRPATSGELPMPDLEELMMMEAMRLSLLEHEAQQRREREAEARGADSSSRTASSREIANSSPDPASGLQQQDHEEHQPSHTNSSLSVTSTGLAASLDPSTLQPNSSHSEPTADRQSSTVSPRESLDPSQAGPSSHRRSGSGPLQAAPSPLGGAATLAMAVGFPSASDLSGEVTEESGFPSRTLNTLSAAVSASSIPAVILGPSPDDRPEHEPGTSKSEVGELPVDHSSLGESHSGNSPLAHQEQVTTIASSGSVPNPHSALPLTMVPSNSTNHNPSKSSAAFLSTDARTATETSVRTTDTQQSIGDNYSVLPSSPETETEQPLISEPSNLARPDTGDSYHALGGPSTTTQMKISTQSTCAVLEKHLALIAACDFELLPGTTHGLTSLPLRDPISAAAYDSGVCQQIDTDRAPPNSINRRRCQRITILHTQKHRLKGIRTCAIDMPRNSRTESLCCIGLRLESSLPAGFNLTQEVGGTQL</sequence>
<dbReference type="InterPro" id="IPR039301">
    <property type="entry name" value="Sip5/DA2"/>
</dbReference>
<feature type="region of interest" description="Disordered" evidence="3">
    <location>
        <begin position="533"/>
        <end position="652"/>
    </location>
</feature>
<gene>
    <name evidence="5" type="ORF">AG1IA_01365</name>
</gene>
<name>L8X6E9_THACA</name>
<protein>
    <recommendedName>
        <fullName evidence="4">RING-type domain-containing protein</fullName>
    </recommendedName>
</protein>
<keyword evidence="2" id="KW-0479">Metal-binding</keyword>
<keyword evidence="6" id="KW-1185">Reference proteome</keyword>
<dbReference type="CDD" id="cd24139">
    <property type="entry name" value="SIP5-like"/>
    <property type="match status" value="1"/>
</dbReference>
<dbReference type="PANTHER" id="PTHR31315">
    <property type="entry name" value="PROTEIN SIP5"/>
    <property type="match status" value="1"/>
</dbReference>
<dbReference type="GO" id="GO:0005737">
    <property type="term" value="C:cytoplasm"/>
    <property type="evidence" value="ECO:0007669"/>
    <property type="project" value="TreeGrafter"/>
</dbReference>